<dbReference type="PANTHER" id="PTHR13318:SF105">
    <property type="entry name" value="F-BOX_LRR-REPEAT PROTEIN 3"/>
    <property type="match status" value="1"/>
</dbReference>
<keyword evidence="2" id="KW-1185">Reference proteome</keyword>
<dbReference type="KEGG" id="lcre:Pla8534_21610"/>
<dbReference type="GO" id="GO:0031146">
    <property type="term" value="P:SCF-dependent proteasomal ubiquitin-dependent protein catabolic process"/>
    <property type="evidence" value="ECO:0007669"/>
    <property type="project" value="TreeGrafter"/>
</dbReference>
<dbReference type="InterPro" id="IPR001611">
    <property type="entry name" value="Leu-rich_rpt"/>
</dbReference>
<dbReference type="Proteomes" id="UP000317648">
    <property type="component" value="Chromosome"/>
</dbReference>
<dbReference type="InterPro" id="IPR032675">
    <property type="entry name" value="LRR_dom_sf"/>
</dbReference>
<dbReference type="GO" id="GO:0019005">
    <property type="term" value="C:SCF ubiquitin ligase complex"/>
    <property type="evidence" value="ECO:0007669"/>
    <property type="project" value="TreeGrafter"/>
</dbReference>
<dbReference type="AlphaFoldDB" id="A0A518DRB9"/>
<sequence>MPTKDPWWVQPWDLKAMAAVREDFLAQKIPALKLPAEAGDDEVRFLADIPTLKWLDLTSTQVTDEGLAALANLTGLETLILANTQVGDEGVAHLANLVGLKSLDITGTPVGDAGIAHLGKLKQLEKLFAWGTSITGKRLALIAEHRELVELNIGSDYINEEEVAPLANLVRLEDLELRPIPLTDAWHSRCPIGHLRCLPAASGLFSCQSCFARTRNASRSPSMTDCLGMTCAINDAT</sequence>
<dbReference type="Pfam" id="PF13516">
    <property type="entry name" value="LRR_6"/>
    <property type="match status" value="3"/>
</dbReference>
<reference evidence="1 2" key="1">
    <citation type="submission" date="2019-02" db="EMBL/GenBank/DDBJ databases">
        <title>Deep-cultivation of Planctomycetes and their phenomic and genomic characterization uncovers novel biology.</title>
        <authorList>
            <person name="Wiegand S."/>
            <person name="Jogler M."/>
            <person name="Boedeker C."/>
            <person name="Pinto D."/>
            <person name="Vollmers J."/>
            <person name="Rivas-Marin E."/>
            <person name="Kohn T."/>
            <person name="Peeters S.H."/>
            <person name="Heuer A."/>
            <person name="Rast P."/>
            <person name="Oberbeckmann S."/>
            <person name="Bunk B."/>
            <person name="Jeske O."/>
            <person name="Meyerdierks A."/>
            <person name="Storesund J.E."/>
            <person name="Kallscheuer N."/>
            <person name="Luecker S."/>
            <person name="Lage O.M."/>
            <person name="Pohl T."/>
            <person name="Merkel B.J."/>
            <person name="Hornburger P."/>
            <person name="Mueller R.-W."/>
            <person name="Bruemmer F."/>
            <person name="Labrenz M."/>
            <person name="Spormann A.M."/>
            <person name="Op den Camp H."/>
            <person name="Overmann J."/>
            <person name="Amann R."/>
            <person name="Jetten M.S.M."/>
            <person name="Mascher T."/>
            <person name="Medema M.H."/>
            <person name="Devos D.P."/>
            <person name="Kaster A.-K."/>
            <person name="Ovreas L."/>
            <person name="Rohde M."/>
            <person name="Galperin M.Y."/>
            <person name="Jogler C."/>
        </authorList>
    </citation>
    <scope>NUCLEOTIDE SEQUENCE [LARGE SCALE GENOMIC DNA]</scope>
    <source>
        <strain evidence="1 2">Pla85_3_4</strain>
    </source>
</reference>
<dbReference type="Gene3D" id="3.80.10.10">
    <property type="entry name" value="Ribonuclease Inhibitor"/>
    <property type="match status" value="1"/>
</dbReference>
<dbReference type="SUPFAM" id="SSF52047">
    <property type="entry name" value="RNI-like"/>
    <property type="match status" value="1"/>
</dbReference>
<evidence type="ECO:0000313" key="2">
    <source>
        <dbReference type="Proteomes" id="UP000317648"/>
    </source>
</evidence>
<proteinExistence type="predicted"/>
<dbReference type="EMBL" id="CP036433">
    <property type="protein sequence ID" value="QDU94372.1"/>
    <property type="molecule type" value="Genomic_DNA"/>
</dbReference>
<dbReference type="PANTHER" id="PTHR13318">
    <property type="entry name" value="PARTNER OF PAIRED, ISOFORM B-RELATED"/>
    <property type="match status" value="1"/>
</dbReference>
<protein>
    <submittedName>
        <fullName evidence="1">Internalin-A</fullName>
    </submittedName>
</protein>
<organism evidence="1 2">
    <name type="scientific">Lignipirellula cremea</name>
    <dbReference type="NCBI Taxonomy" id="2528010"/>
    <lineage>
        <taxon>Bacteria</taxon>
        <taxon>Pseudomonadati</taxon>
        <taxon>Planctomycetota</taxon>
        <taxon>Planctomycetia</taxon>
        <taxon>Pirellulales</taxon>
        <taxon>Pirellulaceae</taxon>
        <taxon>Lignipirellula</taxon>
    </lineage>
</organism>
<evidence type="ECO:0000313" key="1">
    <source>
        <dbReference type="EMBL" id="QDU94372.1"/>
    </source>
</evidence>
<accession>A0A518DRB9</accession>
<gene>
    <name evidence="1" type="primary">inlA_3</name>
    <name evidence="1" type="ORF">Pla8534_21610</name>
</gene>
<name>A0A518DRB9_9BACT</name>